<evidence type="ECO:0000313" key="3">
    <source>
        <dbReference type="Proteomes" id="UP000619244"/>
    </source>
</evidence>
<protein>
    <recommendedName>
        <fullName evidence="1">ABM domain-containing protein</fullName>
    </recommendedName>
</protein>
<reference evidence="2" key="1">
    <citation type="journal article" date="2014" name="Int. J. Syst. Evol. Microbiol.">
        <title>Complete genome sequence of Corynebacterium casei LMG S-19264T (=DSM 44701T), isolated from a smear-ripened cheese.</title>
        <authorList>
            <consortium name="US DOE Joint Genome Institute (JGI-PGF)"/>
            <person name="Walter F."/>
            <person name="Albersmeier A."/>
            <person name="Kalinowski J."/>
            <person name="Ruckert C."/>
        </authorList>
    </citation>
    <scope>NUCLEOTIDE SEQUENCE</scope>
    <source>
        <strain evidence="2">JCM 4790</strain>
    </source>
</reference>
<gene>
    <name evidence="2" type="ORF">GCM10010358_33160</name>
</gene>
<name>A0A918NIQ5_9ACTN</name>
<evidence type="ECO:0000313" key="2">
    <source>
        <dbReference type="EMBL" id="GGX76367.1"/>
    </source>
</evidence>
<organism evidence="2 3">
    <name type="scientific">Streptomyces minutiscleroticus</name>
    <dbReference type="NCBI Taxonomy" id="68238"/>
    <lineage>
        <taxon>Bacteria</taxon>
        <taxon>Bacillati</taxon>
        <taxon>Actinomycetota</taxon>
        <taxon>Actinomycetes</taxon>
        <taxon>Kitasatosporales</taxon>
        <taxon>Streptomycetaceae</taxon>
        <taxon>Streptomyces</taxon>
    </lineage>
</organism>
<sequence>MDSPQDKAATAADTHPSARTVLIVAGRVFVPARDVETFVAEAQATYPIAAANPGNVLISFCVEDAAAGTVTVLEQWASQEALDRHLAAPEVMALFAKWSPHMRNEVRKYDALNERDPEPEAPVFGRTASTPLLTTRPGRFAC</sequence>
<dbReference type="Proteomes" id="UP000619244">
    <property type="component" value="Unassembled WGS sequence"/>
</dbReference>
<dbReference type="EMBL" id="BMVU01000014">
    <property type="protein sequence ID" value="GGX76367.1"/>
    <property type="molecule type" value="Genomic_DNA"/>
</dbReference>
<reference evidence="2" key="2">
    <citation type="submission" date="2020-09" db="EMBL/GenBank/DDBJ databases">
        <authorList>
            <person name="Sun Q."/>
            <person name="Ohkuma M."/>
        </authorList>
    </citation>
    <scope>NUCLEOTIDE SEQUENCE</scope>
    <source>
        <strain evidence="2">JCM 4790</strain>
    </source>
</reference>
<dbReference type="Gene3D" id="3.30.70.100">
    <property type="match status" value="1"/>
</dbReference>
<dbReference type="InterPro" id="IPR011008">
    <property type="entry name" value="Dimeric_a/b-barrel"/>
</dbReference>
<accession>A0A918NIQ5</accession>
<dbReference type="PROSITE" id="PS51725">
    <property type="entry name" value="ABM"/>
    <property type="match status" value="1"/>
</dbReference>
<evidence type="ECO:0000259" key="1">
    <source>
        <dbReference type="PROSITE" id="PS51725"/>
    </source>
</evidence>
<dbReference type="Pfam" id="PF03992">
    <property type="entry name" value="ABM"/>
    <property type="match status" value="1"/>
</dbReference>
<dbReference type="RefSeq" id="WP_190191017.1">
    <property type="nucleotide sequence ID" value="NZ_BMVU01000014.1"/>
</dbReference>
<keyword evidence="3" id="KW-1185">Reference proteome</keyword>
<dbReference type="SUPFAM" id="SSF54909">
    <property type="entry name" value="Dimeric alpha+beta barrel"/>
    <property type="match status" value="1"/>
</dbReference>
<feature type="domain" description="ABM" evidence="1">
    <location>
        <begin position="22"/>
        <end position="110"/>
    </location>
</feature>
<dbReference type="InterPro" id="IPR007138">
    <property type="entry name" value="ABM_dom"/>
</dbReference>
<dbReference type="AlphaFoldDB" id="A0A918NIQ5"/>
<comment type="caution">
    <text evidence="2">The sequence shown here is derived from an EMBL/GenBank/DDBJ whole genome shotgun (WGS) entry which is preliminary data.</text>
</comment>
<proteinExistence type="predicted"/>